<reference evidence="1 2" key="1">
    <citation type="journal article" date="2019" name="Sci. Rep.">
        <title>Orb-weaving spider Araneus ventricosus genome elucidates the spidroin gene catalogue.</title>
        <authorList>
            <person name="Kono N."/>
            <person name="Nakamura H."/>
            <person name="Ohtoshi R."/>
            <person name="Moran D.A.P."/>
            <person name="Shinohara A."/>
            <person name="Yoshida Y."/>
            <person name="Fujiwara M."/>
            <person name="Mori M."/>
            <person name="Tomita M."/>
            <person name="Arakawa K."/>
        </authorList>
    </citation>
    <scope>NUCLEOTIDE SEQUENCE [LARGE SCALE GENOMIC DNA]</scope>
</reference>
<sequence length="88" mass="9903">MIILYCSQDSRIAAKVEVGSLEPSPPPYSPDMAPNLGSKHLSGTRFFSNSDVKTAVENWLDMQGRDFYQAVVLRLDKCLNIFDDYVET</sequence>
<name>A0A4Y2CPE8_ARAVE</name>
<evidence type="ECO:0000313" key="1">
    <source>
        <dbReference type="EMBL" id="GBM05784.1"/>
    </source>
</evidence>
<protein>
    <recommendedName>
        <fullName evidence="3">Histone-lysine N-methyltransferase SETMAR</fullName>
    </recommendedName>
</protein>
<proteinExistence type="predicted"/>
<accession>A0A4Y2CPE8</accession>
<evidence type="ECO:0000313" key="2">
    <source>
        <dbReference type="Proteomes" id="UP000499080"/>
    </source>
</evidence>
<keyword evidence="2" id="KW-1185">Reference proteome</keyword>
<organism evidence="1 2">
    <name type="scientific">Araneus ventricosus</name>
    <name type="common">Orbweaver spider</name>
    <name type="synonym">Epeira ventricosa</name>
    <dbReference type="NCBI Taxonomy" id="182803"/>
    <lineage>
        <taxon>Eukaryota</taxon>
        <taxon>Metazoa</taxon>
        <taxon>Ecdysozoa</taxon>
        <taxon>Arthropoda</taxon>
        <taxon>Chelicerata</taxon>
        <taxon>Arachnida</taxon>
        <taxon>Araneae</taxon>
        <taxon>Araneomorphae</taxon>
        <taxon>Entelegynae</taxon>
        <taxon>Araneoidea</taxon>
        <taxon>Araneidae</taxon>
        <taxon>Araneus</taxon>
    </lineage>
</organism>
<gene>
    <name evidence="1" type="ORF">AVEN_263_1</name>
</gene>
<dbReference type="AlphaFoldDB" id="A0A4Y2CPE8"/>
<comment type="caution">
    <text evidence="1">The sequence shown here is derived from an EMBL/GenBank/DDBJ whole genome shotgun (WGS) entry which is preliminary data.</text>
</comment>
<evidence type="ECO:0008006" key="3">
    <source>
        <dbReference type="Google" id="ProtNLM"/>
    </source>
</evidence>
<dbReference type="Proteomes" id="UP000499080">
    <property type="component" value="Unassembled WGS sequence"/>
</dbReference>
<dbReference type="EMBL" id="BGPR01000219">
    <property type="protein sequence ID" value="GBM05784.1"/>
    <property type="molecule type" value="Genomic_DNA"/>
</dbReference>